<dbReference type="EMBL" id="JAVRRJ010000008">
    <property type="protein sequence ID" value="KAK5082393.1"/>
    <property type="molecule type" value="Genomic_DNA"/>
</dbReference>
<evidence type="ECO:0000256" key="1">
    <source>
        <dbReference type="ARBA" id="ARBA00022857"/>
    </source>
</evidence>
<dbReference type="Gene3D" id="3.40.50.720">
    <property type="entry name" value="NAD(P)-binding Rossmann-like Domain"/>
    <property type="match status" value="1"/>
</dbReference>
<name>A0AAN7SV78_9EURO</name>
<keyword evidence="2" id="KW-0560">Oxidoreductase</keyword>
<dbReference type="Pfam" id="PF05368">
    <property type="entry name" value="NmrA"/>
    <property type="match status" value="1"/>
</dbReference>
<protein>
    <recommendedName>
        <fullName evidence="3">NmrA-like domain-containing protein</fullName>
    </recommendedName>
</protein>
<dbReference type="InterPro" id="IPR051609">
    <property type="entry name" value="NmrA/Isoflavone_reductase-like"/>
</dbReference>
<dbReference type="PANTHER" id="PTHR47706">
    <property type="entry name" value="NMRA-LIKE FAMILY PROTEIN"/>
    <property type="match status" value="1"/>
</dbReference>
<proteinExistence type="predicted"/>
<dbReference type="InterPro" id="IPR036291">
    <property type="entry name" value="NAD(P)-bd_dom_sf"/>
</dbReference>
<evidence type="ECO:0000259" key="3">
    <source>
        <dbReference type="Pfam" id="PF05368"/>
    </source>
</evidence>
<keyword evidence="5" id="KW-1185">Reference proteome</keyword>
<sequence>MAKTLSRVVLIGASGTVGSIILKALLEDPTDNFTISVLCRPSSTATFPEHDSLKVVKTAFDDLDSLTNVFKDHDAIIHASAIPTLPSQHVMIKAAAQAGSPKRFILNEFANSYDQPGLPELEQFRTPKREILDVAKQTALETNDAFSWTGLATGNFLDYALVKYPQIGVDIRNRKARLIDGGEERFSATILKDIGTAVRGILRRPQETRNRMCHVRSVETCQREILDVCQRELGEMGDSWDVESVDGKEMYERGREAFARGERNGMVDILVAQLFQRGAKRSIVVERKKSDNDLLGVREKSIEEVVREVLKNF</sequence>
<dbReference type="SUPFAM" id="SSF51735">
    <property type="entry name" value="NAD(P)-binding Rossmann-fold domains"/>
    <property type="match status" value="1"/>
</dbReference>
<dbReference type="GO" id="GO:0016491">
    <property type="term" value="F:oxidoreductase activity"/>
    <property type="evidence" value="ECO:0007669"/>
    <property type="project" value="UniProtKB-KW"/>
</dbReference>
<dbReference type="PANTHER" id="PTHR47706:SF9">
    <property type="entry name" value="NMRA-LIKE DOMAIN-CONTAINING PROTEIN-RELATED"/>
    <property type="match status" value="1"/>
</dbReference>
<evidence type="ECO:0000313" key="4">
    <source>
        <dbReference type="EMBL" id="KAK5082393.1"/>
    </source>
</evidence>
<accession>A0AAN7SV78</accession>
<dbReference type="InterPro" id="IPR045312">
    <property type="entry name" value="PCBER-like"/>
</dbReference>
<evidence type="ECO:0000313" key="5">
    <source>
        <dbReference type="Proteomes" id="UP001309876"/>
    </source>
</evidence>
<comment type="caution">
    <text evidence="4">The sequence shown here is derived from an EMBL/GenBank/DDBJ whole genome shotgun (WGS) entry which is preliminary data.</text>
</comment>
<reference evidence="4 5" key="1">
    <citation type="submission" date="2023-08" db="EMBL/GenBank/DDBJ databases">
        <title>Black Yeasts Isolated from many extreme environments.</title>
        <authorList>
            <person name="Coleine C."/>
            <person name="Stajich J.E."/>
            <person name="Selbmann L."/>
        </authorList>
    </citation>
    <scope>NUCLEOTIDE SEQUENCE [LARGE SCALE GENOMIC DNA]</scope>
    <source>
        <strain evidence="4 5">CCFEE 5910</strain>
    </source>
</reference>
<dbReference type="CDD" id="cd05259">
    <property type="entry name" value="PCBER_SDR_a"/>
    <property type="match status" value="1"/>
</dbReference>
<dbReference type="Gene3D" id="3.90.25.10">
    <property type="entry name" value="UDP-galactose 4-epimerase, domain 1"/>
    <property type="match status" value="1"/>
</dbReference>
<evidence type="ECO:0000256" key="2">
    <source>
        <dbReference type="ARBA" id="ARBA00023002"/>
    </source>
</evidence>
<gene>
    <name evidence="4" type="ORF">LTR05_007540</name>
</gene>
<dbReference type="Proteomes" id="UP001309876">
    <property type="component" value="Unassembled WGS sequence"/>
</dbReference>
<feature type="domain" description="NmrA-like" evidence="3">
    <location>
        <begin position="6"/>
        <end position="235"/>
    </location>
</feature>
<dbReference type="AlphaFoldDB" id="A0AAN7SV78"/>
<keyword evidence="1" id="KW-0521">NADP</keyword>
<organism evidence="4 5">
    <name type="scientific">Lithohypha guttulata</name>
    <dbReference type="NCBI Taxonomy" id="1690604"/>
    <lineage>
        <taxon>Eukaryota</taxon>
        <taxon>Fungi</taxon>
        <taxon>Dikarya</taxon>
        <taxon>Ascomycota</taxon>
        <taxon>Pezizomycotina</taxon>
        <taxon>Eurotiomycetes</taxon>
        <taxon>Chaetothyriomycetidae</taxon>
        <taxon>Chaetothyriales</taxon>
        <taxon>Trichomeriaceae</taxon>
        <taxon>Lithohypha</taxon>
    </lineage>
</organism>
<dbReference type="InterPro" id="IPR008030">
    <property type="entry name" value="NmrA-like"/>
</dbReference>